<evidence type="ECO:0000313" key="3">
    <source>
        <dbReference type="Proteomes" id="UP000479710"/>
    </source>
</evidence>
<reference evidence="2 3" key="1">
    <citation type="submission" date="2019-11" db="EMBL/GenBank/DDBJ databases">
        <title>Whole genome sequence of Oryza granulata.</title>
        <authorList>
            <person name="Li W."/>
        </authorList>
    </citation>
    <scope>NUCLEOTIDE SEQUENCE [LARGE SCALE GENOMIC DNA]</scope>
    <source>
        <strain evidence="3">cv. Menghai</strain>
        <tissue evidence="2">Leaf</tissue>
    </source>
</reference>
<gene>
    <name evidence="2" type="ORF">E2562_006887</name>
</gene>
<evidence type="ECO:0008006" key="4">
    <source>
        <dbReference type="Google" id="ProtNLM"/>
    </source>
</evidence>
<keyword evidence="3" id="KW-1185">Reference proteome</keyword>
<evidence type="ECO:0000313" key="2">
    <source>
        <dbReference type="EMBL" id="KAF0887963.1"/>
    </source>
</evidence>
<proteinExistence type="predicted"/>
<evidence type="ECO:0000256" key="1">
    <source>
        <dbReference type="SAM" id="MobiDB-lite"/>
    </source>
</evidence>
<protein>
    <recommendedName>
        <fullName evidence="4">DUF834 domain-containing protein</fullName>
    </recommendedName>
</protein>
<accession>A0A6G1BKM3</accession>
<dbReference type="Proteomes" id="UP000479710">
    <property type="component" value="Unassembled WGS sequence"/>
</dbReference>
<name>A0A6G1BKM3_9ORYZ</name>
<dbReference type="AlphaFoldDB" id="A0A6G1BKM3"/>
<organism evidence="2 3">
    <name type="scientific">Oryza meyeriana var. granulata</name>
    <dbReference type="NCBI Taxonomy" id="110450"/>
    <lineage>
        <taxon>Eukaryota</taxon>
        <taxon>Viridiplantae</taxon>
        <taxon>Streptophyta</taxon>
        <taxon>Embryophyta</taxon>
        <taxon>Tracheophyta</taxon>
        <taxon>Spermatophyta</taxon>
        <taxon>Magnoliopsida</taxon>
        <taxon>Liliopsida</taxon>
        <taxon>Poales</taxon>
        <taxon>Poaceae</taxon>
        <taxon>BOP clade</taxon>
        <taxon>Oryzoideae</taxon>
        <taxon>Oryzeae</taxon>
        <taxon>Oryzinae</taxon>
        <taxon>Oryza</taxon>
        <taxon>Oryza meyeriana</taxon>
    </lineage>
</organism>
<sequence>MASAGAAAWGRQRAIGAAAKELDLPMRQSPTESLKRSVPAIPLSGATAPPQGQADQAGGLGGVARRRMAPTRDGCDGGMPAATIDLCHRQRDGGGEEAAVGCSS</sequence>
<comment type="caution">
    <text evidence="2">The sequence shown here is derived from an EMBL/GenBank/DDBJ whole genome shotgun (WGS) entry which is preliminary data.</text>
</comment>
<feature type="region of interest" description="Disordered" evidence="1">
    <location>
        <begin position="41"/>
        <end position="61"/>
    </location>
</feature>
<feature type="compositionally biased region" description="Low complexity" evidence="1">
    <location>
        <begin position="45"/>
        <end position="57"/>
    </location>
</feature>
<dbReference type="EMBL" id="SPHZ02000012">
    <property type="protein sequence ID" value="KAF0887963.1"/>
    <property type="molecule type" value="Genomic_DNA"/>
</dbReference>